<dbReference type="Proteomes" id="UP000632195">
    <property type="component" value="Unassembled WGS sequence"/>
</dbReference>
<sequence>MSIKPFEEMLHESWEWFNERFPQLDVPDPEEVGMEHRRLKATAVRYFLESVKLKPNEIYVEVSFSRMKPDVYDAHNNIVYDAKTSRGRTPSEEIYDLTKYYGLYPKEIRAVMRPLPLILDIESVVNRLKALPRMGVYVPMLDDGFRLVGLDELFRIMDEKYNGFLSYK</sequence>
<proteinExistence type="predicted"/>
<organism evidence="1 2">
    <name type="scientific">Thermogymnomonas acidicola</name>
    <dbReference type="NCBI Taxonomy" id="399579"/>
    <lineage>
        <taxon>Archaea</taxon>
        <taxon>Methanobacteriati</taxon>
        <taxon>Thermoplasmatota</taxon>
        <taxon>Thermoplasmata</taxon>
        <taxon>Thermoplasmatales</taxon>
        <taxon>Thermogymnomonas</taxon>
    </lineage>
</organism>
<dbReference type="RefSeq" id="WP_188681455.1">
    <property type="nucleotide sequence ID" value="NZ_BMNY01000002.1"/>
</dbReference>
<dbReference type="AlphaFoldDB" id="A0AA37BRX6"/>
<reference evidence="1" key="1">
    <citation type="journal article" date="2014" name="Int. J. Syst. Evol. Microbiol.">
        <title>Complete genome sequence of Corynebacterium casei LMG S-19264T (=DSM 44701T), isolated from a smear-ripened cheese.</title>
        <authorList>
            <consortium name="US DOE Joint Genome Institute (JGI-PGF)"/>
            <person name="Walter F."/>
            <person name="Albersmeier A."/>
            <person name="Kalinowski J."/>
            <person name="Ruckert C."/>
        </authorList>
    </citation>
    <scope>NUCLEOTIDE SEQUENCE</scope>
    <source>
        <strain evidence="1">JCM 13583</strain>
    </source>
</reference>
<gene>
    <name evidence="1" type="ORF">GCM10007108_13140</name>
</gene>
<dbReference type="EMBL" id="BMNY01000002">
    <property type="protein sequence ID" value="GGM76478.1"/>
    <property type="molecule type" value="Genomic_DNA"/>
</dbReference>
<comment type="caution">
    <text evidence="1">The sequence shown here is derived from an EMBL/GenBank/DDBJ whole genome shotgun (WGS) entry which is preliminary data.</text>
</comment>
<evidence type="ECO:0000313" key="1">
    <source>
        <dbReference type="EMBL" id="GGM76478.1"/>
    </source>
</evidence>
<keyword evidence="2" id="KW-1185">Reference proteome</keyword>
<accession>A0AA37BRX6</accession>
<reference evidence="1" key="2">
    <citation type="submission" date="2022-09" db="EMBL/GenBank/DDBJ databases">
        <authorList>
            <person name="Sun Q."/>
            <person name="Ohkuma M."/>
        </authorList>
    </citation>
    <scope>NUCLEOTIDE SEQUENCE</scope>
    <source>
        <strain evidence="1">JCM 13583</strain>
    </source>
</reference>
<name>A0AA37BRX6_9ARCH</name>
<protein>
    <submittedName>
        <fullName evidence="1">Uncharacterized protein</fullName>
    </submittedName>
</protein>
<evidence type="ECO:0000313" key="2">
    <source>
        <dbReference type="Proteomes" id="UP000632195"/>
    </source>
</evidence>